<sequence length="276" mass="32469">MFSPASSCPCCKFIAQLHSIKLKFKNYFHYCEHRFSSLFLFVFSSIRDAHTHTRKPPMLPRATELNFTKPEVKKHLWHKMRVILQQIYRFRDQYEYFYKADDDTFAVVENLKRVLRKHNPDRPFMTGHRWQLKIPGGYFSGGAGYVLSREALKRIVEKAIFKHPQCPNTDEAMEDVKMSICGNAVGVERIDSLDERGESLFCPFDMKYPFDHYKPEPVSTNPNSDRQISFHYVTPFMMYLIEFLVYYLKPAGMEIYDDEIAMDNCGSIGCLRSTFR</sequence>
<dbReference type="Gene3D" id="3.90.550.50">
    <property type="match status" value="1"/>
</dbReference>
<keyword evidence="10" id="KW-1133">Transmembrane helix</keyword>
<evidence type="ECO:0000259" key="12">
    <source>
        <dbReference type="Pfam" id="PF02434"/>
    </source>
</evidence>
<dbReference type="WBParaSite" id="ECPE_0000277901-mRNA-1">
    <property type="protein sequence ID" value="ECPE_0000277901-mRNA-1"/>
    <property type="gene ID" value="ECPE_0000277901"/>
</dbReference>
<evidence type="ECO:0000256" key="7">
    <source>
        <dbReference type="ARBA" id="ARBA00022692"/>
    </source>
</evidence>
<reference evidence="13 14" key="2">
    <citation type="submission" date="2018-11" db="EMBL/GenBank/DDBJ databases">
        <authorList>
            <consortium name="Pathogen Informatics"/>
        </authorList>
    </citation>
    <scope>NUCLEOTIDE SEQUENCE [LARGE SCALE GENOMIC DNA]</scope>
    <source>
        <strain evidence="13 14">Egypt</strain>
    </source>
</reference>
<keyword evidence="7" id="KW-0812">Transmembrane</keyword>
<dbReference type="GO" id="GO:0016020">
    <property type="term" value="C:membrane"/>
    <property type="evidence" value="ECO:0007669"/>
    <property type="project" value="UniProtKB-SubCell"/>
</dbReference>
<evidence type="ECO:0000256" key="4">
    <source>
        <dbReference type="ARBA" id="ARBA00012557"/>
    </source>
</evidence>
<reference evidence="15" key="1">
    <citation type="submission" date="2016-06" db="UniProtKB">
        <authorList>
            <consortium name="WormBaseParasite"/>
        </authorList>
    </citation>
    <scope>IDENTIFICATION</scope>
</reference>
<evidence type="ECO:0000256" key="5">
    <source>
        <dbReference type="ARBA" id="ARBA00022676"/>
    </source>
</evidence>
<evidence type="ECO:0000313" key="14">
    <source>
        <dbReference type="Proteomes" id="UP000272942"/>
    </source>
</evidence>
<comment type="pathway">
    <text evidence="2">Protein modification; protein glycosylation.</text>
</comment>
<dbReference type="InterPro" id="IPR003378">
    <property type="entry name" value="Fringe-like_glycosylTrfase"/>
</dbReference>
<dbReference type="Proteomes" id="UP000272942">
    <property type="component" value="Unassembled WGS sequence"/>
</dbReference>
<evidence type="ECO:0000256" key="6">
    <source>
        <dbReference type="ARBA" id="ARBA00022679"/>
    </source>
</evidence>
<evidence type="ECO:0000256" key="8">
    <source>
        <dbReference type="ARBA" id="ARBA00022741"/>
    </source>
</evidence>
<dbReference type="Pfam" id="PF02434">
    <property type="entry name" value="Fringe"/>
    <property type="match status" value="1"/>
</dbReference>
<protein>
    <recommendedName>
        <fullName evidence="4">N-acetylgalactosaminide beta-1,3-galactosyltransferase</fullName>
        <ecNumber evidence="4">2.4.1.122</ecNumber>
    </recommendedName>
</protein>
<dbReference type="AlphaFoldDB" id="A0A183A741"/>
<comment type="subcellular location">
    <subcellularLocation>
        <location evidence="1">Membrane</location>
        <topology evidence="1">Single-pass type II membrane protein</topology>
    </subcellularLocation>
</comment>
<keyword evidence="5" id="KW-0328">Glycosyltransferase</keyword>
<evidence type="ECO:0000256" key="10">
    <source>
        <dbReference type="ARBA" id="ARBA00022989"/>
    </source>
</evidence>
<keyword evidence="14" id="KW-1185">Reference proteome</keyword>
<evidence type="ECO:0000313" key="15">
    <source>
        <dbReference type="WBParaSite" id="ECPE_0000277901-mRNA-1"/>
    </source>
</evidence>
<dbReference type="PANTHER" id="PTHR23033">
    <property type="entry name" value="BETA1,3-GALACTOSYLTRANSFERASE"/>
    <property type="match status" value="1"/>
</dbReference>
<evidence type="ECO:0000256" key="2">
    <source>
        <dbReference type="ARBA" id="ARBA00004922"/>
    </source>
</evidence>
<dbReference type="PANTHER" id="PTHR23033:SF14">
    <property type="entry name" value="GLYCOPROTEIN-N-ACETYLGALACTOSAMINE 3-BETA-GALACTOSYLTRANSFERASE 1-RELATED"/>
    <property type="match status" value="1"/>
</dbReference>
<feature type="domain" description="Fringe-like glycosyltransferase" evidence="12">
    <location>
        <begin position="41"/>
        <end position="187"/>
    </location>
</feature>
<accession>A0A183A741</accession>
<proteinExistence type="inferred from homology"/>
<keyword evidence="9" id="KW-0735">Signal-anchor</keyword>
<dbReference type="GO" id="GO:0000166">
    <property type="term" value="F:nucleotide binding"/>
    <property type="evidence" value="ECO:0007669"/>
    <property type="project" value="UniProtKB-KW"/>
</dbReference>
<evidence type="ECO:0000256" key="1">
    <source>
        <dbReference type="ARBA" id="ARBA00004606"/>
    </source>
</evidence>
<evidence type="ECO:0000256" key="11">
    <source>
        <dbReference type="ARBA" id="ARBA00023136"/>
    </source>
</evidence>
<dbReference type="OrthoDB" id="414175at2759"/>
<keyword evidence="8" id="KW-0547">Nucleotide-binding</keyword>
<evidence type="ECO:0000313" key="13">
    <source>
        <dbReference type="EMBL" id="VDP67393.1"/>
    </source>
</evidence>
<comment type="similarity">
    <text evidence="3">Belongs to the glycosyltransferase 31 family. Beta3-Gal-T subfamily.</text>
</comment>
<evidence type="ECO:0000256" key="3">
    <source>
        <dbReference type="ARBA" id="ARBA00006462"/>
    </source>
</evidence>
<keyword evidence="6" id="KW-0808">Transferase</keyword>
<organism evidence="15">
    <name type="scientific">Echinostoma caproni</name>
    <dbReference type="NCBI Taxonomy" id="27848"/>
    <lineage>
        <taxon>Eukaryota</taxon>
        <taxon>Metazoa</taxon>
        <taxon>Spiralia</taxon>
        <taxon>Lophotrochozoa</taxon>
        <taxon>Platyhelminthes</taxon>
        <taxon>Trematoda</taxon>
        <taxon>Digenea</taxon>
        <taxon>Plagiorchiida</taxon>
        <taxon>Echinostomata</taxon>
        <taxon>Echinostomatoidea</taxon>
        <taxon>Echinostomatidae</taxon>
        <taxon>Echinostoma</taxon>
    </lineage>
</organism>
<keyword evidence="11" id="KW-0472">Membrane</keyword>
<dbReference type="EMBL" id="UZAN01039846">
    <property type="protein sequence ID" value="VDP67393.1"/>
    <property type="molecule type" value="Genomic_DNA"/>
</dbReference>
<dbReference type="EC" id="2.4.1.122" evidence="4"/>
<gene>
    <name evidence="13" type="ORF">ECPE_LOCUS2776</name>
</gene>
<evidence type="ECO:0000256" key="9">
    <source>
        <dbReference type="ARBA" id="ARBA00022968"/>
    </source>
</evidence>
<name>A0A183A741_9TREM</name>
<dbReference type="InterPro" id="IPR026050">
    <property type="entry name" value="C1GALT1/C1GALT1_chp1"/>
</dbReference>
<dbReference type="GO" id="GO:0016263">
    <property type="term" value="F:glycoprotein-N-acetylgalactosamine 3-beta-galactosyltransferase activity"/>
    <property type="evidence" value="ECO:0007669"/>
    <property type="project" value="UniProtKB-EC"/>
</dbReference>